<sequence length="87" mass="10042">MKYYGTAAYGSPDWGMERYYAREDMRQALDGWEAENRRLHESALIGIAKNRRGSLSAMRTANLTARRIGKRTLRKMLPVSVKIPKPR</sequence>
<proteinExistence type="predicted"/>
<protein>
    <submittedName>
        <fullName evidence="2">Phage associated protein</fullName>
    </submittedName>
</protein>
<gene>
    <name evidence="1" type="ORF">NCTC11421_00032</name>
    <name evidence="2" type="ORF">NCTC11421_02132</name>
</gene>
<name>A0A378VYA2_NEIGO</name>
<evidence type="ECO:0000313" key="1">
    <source>
        <dbReference type="EMBL" id="SUA19955.1"/>
    </source>
</evidence>
<dbReference type="EMBL" id="UGRI01000001">
    <property type="protein sequence ID" value="SUA19955.1"/>
    <property type="molecule type" value="Genomic_DNA"/>
</dbReference>
<reference evidence="2" key="1">
    <citation type="submission" date="2018-06" db="EMBL/GenBank/DDBJ databases">
        <authorList>
            <consortium name="Pathogen Informatics"/>
            <person name="Doyle S."/>
        </authorList>
    </citation>
    <scope>NUCLEOTIDE SEQUENCE [LARGE SCALE GENOMIC DNA]</scope>
    <source>
        <strain evidence="2">NCTC11421</strain>
    </source>
</reference>
<organism evidence="2">
    <name type="scientific">Neisseria gonorrhoeae</name>
    <dbReference type="NCBI Taxonomy" id="485"/>
    <lineage>
        <taxon>Bacteria</taxon>
        <taxon>Pseudomonadati</taxon>
        <taxon>Pseudomonadota</taxon>
        <taxon>Betaproteobacteria</taxon>
        <taxon>Neisseriales</taxon>
        <taxon>Neisseriaceae</taxon>
        <taxon>Neisseria</taxon>
    </lineage>
</organism>
<dbReference type="EMBL" id="UGRI01000001">
    <property type="protein sequence ID" value="SUA24141.1"/>
    <property type="molecule type" value="Genomic_DNA"/>
</dbReference>
<dbReference type="AlphaFoldDB" id="A0A378VYA2"/>
<evidence type="ECO:0000313" key="2">
    <source>
        <dbReference type="EMBL" id="SUA24141.1"/>
    </source>
</evidence>
<accession>A0A378VYA2</accession>